<proteinExistence type="predicted"/>
<evidence type="ECO:0000313" key="5">
    <source>
        <dbReference type="EMBL" id="MDO9708627.1"/>
    </source>
</evidence>
<accession>A0ABT9DXJ9</accession>
<keyword evidence="2" id="KW-0238">DNA-binding</keyword>
<feature type="domain" description="HTH luxR-type" evidence="4">
    <location>
        <begin position="315"/>
        <end position="372"/>
    </location>
</feature>
<dbReference type="SMART" id="SM00421">
    <property type="entry name" value="HTH_LUXR"/>
    <property type="match status" value="1"/>
</dbReference>
<protein>
    <submittedName>
        <fullName evidence="5">LuxR C-terminal-related transcriptional regulator</fullName>
    </submittedName>
</protein>
<dbReference type="Pfam" id="PF00196">
    <property type="entry name" value="GerE"/>
    <property type="match status" value="1"/>
</dbReference>
<dbReference type="Proteomes" id="UP001243009">
    <property type="component" value="Unassembled WGS sequence"/>
</dbReference>
<name>A0ABT9DXJ9_9PROT</name>
<dbReference type="EMBL" id="JAUTWS010000007">
    <property type="protein sequence ID" value="MDO9708627.1"/>
    <property type="molecule type" value="Genomic_DNA"/>
</dbReference>
<keyword evidence="6" id="KW-1185">Reference proteome</keyword>
<dbReference type="PANTHER" id="PTHR44688">
    <property type="entry name" value="DNA-BINDING TRANSCRIPTIONAL ACTIVATOR DEVR_DOSR"/>
    <property type="match status" value="1"/>
</dbReference>
<gene>
    <name evidence="5" type="ORF">Q7A36_09755</name>
</gene>
<keyword evidence="3" id="KW-0804">Transcription</keyword>
<evidence type="ECO:0000256" key="3">
    <source>
        <dbReference type="ARBA" id="ARBA00023163"/>
    </source>
</evidence>
<evidence type="ECO:0000313" key="6">
    <source>
        <dbReference type="Proteomes" id="UP001243009"/>
    </source>
</evidence>
<dbReference type="InterPro" id="IPR036388">
    <property type="entry name" value="WH-like_DNA-bd_sf"/>
</dbReference>
<evidence type="ECO:0000256" key="1">
    <source>
        <dbReference type="ARBA" id="ARBA00023015"/>
    </source>
</evidence>
<keyword evidence="1" id="KW-0805">Transcription regulation</keyword>
<evidence type="ECO:0000259" key="4">
    <source>
        <dbReference type="SMART" id="SM00421"/>
    </source>
</evidence>
<organism evidence="5 6">
    <name type="scientific">Paracraurococcus lichenis</name>
    <dbReference type="NCBI Taxonomy" id="3064888"/>
    <lineage>
        <taxon>Bacteria</taxon>
        <taxon>Pseudomonadati</taxon>
        <taxon>Pseudomonadota</taxon>
        <taxon>Alphaproteobacteria</taxon>
        <taxon>Acetobacterales</taxon>
        <taxon>Roseomonadaceae</taxon>
        <taxon>Paracraurococcus</taxon>
    </lineage>
</organism>
<dbReference type="PANTHER" id="PTHR44688:SF16">
    <property type="entry name" value="DNA-BINDING TRANSCRIPTIONAL ACTIVATOR DEVR_DOSR"/>
    <property type="match status" value="1"/>
</dbReference>
<reference evidence="5 6" key="1">
    <citation type="submission" date="2023-08" db="EMBL/GenBank/DDBJ databases">
        <title>The draft genome sequence of Paracraurococcus sp. LOR1-02.</title>
        <authorList>
            <person name="Kingkaew E."/>
            <person name="Tanasupawat S."/>
        </authorList>
    </citation>
    <scope>NUCLEOTIDE SEQUENCE [LARGE SCALE GENOMIC DNA]</scope>
    <source>
        <strain evidence="5 6">LOR1-02</strain>
    </source>
</reference>
<sequence length="377" mass="38700">MPGEDDSFDAVVDLLYDAAAGITGWEAALNTLVRDFDATVGAFSIVGPHLPGRILHTGTDPVLVARYLERHAGRNELALRTSTLPAGAVVTDADIMPKGEFMRMSFYQDCLQPAGLHALMNCRAAQQPNGLLANICLFRTAAQGDFGPAEVARYRRLAPHLCRAAAVEIRVAEAEGERHALAEALERLSAAAFVVDAAATVLRANAAGAALLAARDGLQNDNGGGGALRAALPSDTAALRRLVAAANGAGQGVQGGTRLCLARPAPRPPLVVTVLPLGACGGAASGLPPAAVALLLAASPGLPAEPPPTGLLRDAFGLTRAEAEVAAHAALGEDAVTIAAALGITQGTARLHLHRVFEKTGVRRQAELCAVLARLAP</sequence>
<dbReference type="InterPro" id="IPR000792">
    <property type="entry name" value="Tscrpt_reg_LuxR_C"/>
</dbReference>
<dbReference type="InterPro" id="IPR016032">
    <property type="entry name" value="Sig_transdc_resp-reg_C-effctor"/>
</dbReference>
<dbReference type="Gene3D" id="1.10.10.10">
    <property type="entry name" value="Winged helix-like DNA-binding domain superfamily/Winged helix DNA-binding domain"/>
    <property type="match status" value="1"/>
</dbReference>
<evidence type="ECO:0000256" key="2">
    <source>
        <dbReference type="ARBA" id="ARBA00023125"/>
    </source>
</evidence>
<comment type="caution">
    <text evidence="5">The sequence shown here is derived from an EMBL/GenBank/DDBJ whole genome shotgun (WGS) entry which is preliminary data.</text>
</comment>
<dbReference type="SUPFAM" id="SSF46894">
    <property type="entry name" value="C-terminal effector domain of the bipartite response regulators"/>
    <property type="match status" value="1"/>
</dbReference>
<dbReference type="RefSeq" id="WP_305103493.1">
    <property type="nucleotide sequence ID" value="NZ_JAUTWS010000007.1"/>
</dbReference>